<feature type="compositionally biased region" description="Polar residues" evidence="1">
    <location>
        <begin position="62"/>
        <end position="95"/>
    </location>
</feature>
<protein>
    <submittedName>
        <fullName evidence="2">Uncharacterized protein</fullName>
    </submittedName>
</protein>
<name>A0AAD9CXF1_PAPLA</name>
<feature type="compositionally biased region" description="Polar residues" evidence="1">
    <location>
        <begin position="112"/>
        <end position="122"/>
    </location>
</feature>
<accession>A0AAD9CXF1</accession>
<feature type="region of interest" description="Disordered" evidence="1">
    <location>
        <begin position="302"/>
        <end position="326"/>
    </location>
</feature>
<evidence type="ECO:0000313" key="2">
    <source>
        <dbReference type="EMBL" id="KAK1923837.1"/>
    </source>
</evidence>
<keyword evidence="3" id="KW-1185">Reference proteome</keyword>
<evidence type="ECO:0000256" key="1">
    <source>
        <dbReference type="SAM" id="MobiDB-lite"/>
    </source>
</evidence>
<dbReference type="AlphaFoldDB" id="A0AAD9CXF1"/>
<organism evidence="2 3">
    <name type="scientific">Papiliotrema laurentii</name>
    <name type="common">Cryptococcus laurentii</name>
    <dbReference type="NCBI Taxonomy" id="5418"/>
    <lineage>
        <taxon>Eukaryota</taxon>
        <taxon>Fungi</taxon>
        <taxon>Dikarya</taxon>
        <taxon>Basidiomycota</taxon>
        <taxon>Agaricomycotina</taxon>
        <taxon>Tremellomycetes</taxon>
        <taxon>Tremellales</taxon>
        <taxon>Rhynchogastremaceae</taxon>
        <taxon>Papiliotrema</taxon>
    </lineage>
</organism>
<dbReference type="Proteomes" id="UP001182556">
    <property type="component" value="Unassembled WGS sequence"/>
</dbReference>
<comment type="caution">
    <text evidence="2">The sequence shown here is derived from an EMBL/GenBank/DDBJ whole genome shotgun (WGS) entry which is preliminary data.</text>
</comment>
<reference evidence="2" key="1">
    <citation type="submission" date="2023-02" db="EMBL/GenBank/DDBJ databases">
        <title>Identification and recombinant expression of a fungal hydrolase from Papiliotrema laurentii that hydrolyzes apple cutin and clears colloidal polyester polyurethane.</title>
        <authorList>
            <consortium name="DOE Joint Genome Institute"/>
            <person name="Roman V.A."/>
            <person name="Bojanowski C."/>
            <person name="Crable B.R."/>
            <person name="Wagner D.N."/>
            <person name="Hung C.S."/>
            <person name="Nadeau L.J."/>
            <person name="Schratz L."/>
            <person name="Haridas S."/>
            <person name="Pangilinan J."/>
            <person name="Lipzen A."/>
            <person name="Na H."/>
            <person name="Yan M."/>
            <person name="Ng V."/>
            <person name="Grigoriev I.V."/>
            <person name="Spatafora J.W."/>
            <person name="Barlow D."/>
            <person name="Biffinger J."/>
            <person name="Kelley-Loughnane N."/>
            <person name="Varaljay V.A."/>
            <person name="Crookes-Goodson W.J."/>
        </authorList>
    </citation>
    <scope>NUCLEOTIDE SEQUENCE</scope>
    <source>
        <strain evidence="2">5307AH</strain>
    </source>
</reference>
<feature type="region of interest" description="Disordered" evidence="1">
    <location>
        <begin position="52"/>
        <end position="123"/>
    </location>
</feature>
<feature type="compositionally biased region" description="Low complexity" evidence="1">
    <location>
        <begin position="96"/>
        <end position="108"/>
    </location>
</feature>
<sequence>MSDTRVGLAPLPFADIYLDRPFGCEATPLRYTTPLFRFHTCDALYLINMPNTSKTSKRKPPISSTSKNSKTSEPCKTSRPSRPTKASRNAGTSKLSTTSNTSNASNAAHISPDTNIVPHSTPSQLSQSVSSLLLEWPPDKEPIPLRSFFKTSVGSLPPCEPQDWSDDPRFCEHKPGCLHMIGPGDKYVIVPNTDGTYRFVSPDCFTSEDEIEGSTAWLSRNPSVFQTLHSPRSRNRLFLNEPGGIEHDQRFVAAAECVLCRSKFVSDTAIGRVSWNGSSYTHLLSHFKCYLQWSAGSPSSPQSQATSCTTIGGSFGNDNPFPPFPG</sequence>
<gene>
    <name evidence="2" type="ORF">DB88DRAFT_315252</name>
</gene>
<evidence type="ECO:0000313" key="3">
    <source>
        <dbReference type="Proteomes" id="UP001182556"/>
    </source>
</evidence>
<proteinExistence type="predicted"/>
<dbReference type="EMBL" id="JAODAN010000006">
    <property type="protein sequence ID" value="KAK1923837.1"/>
    <property type="molecule type" value="Genomic_DNA"/>
</dbReference>